<gene>
    <name evidence="2" type="ORF">EDD79_10184</name>
</gene>
<proteinExistence type="predicted"/>
<dbReference type="RefSeq" id="WP_132848528.1">
    <property type="nucleotide sequence ID" value="NZ_CP058648.1"/>
</dbReference>
<dbReference type="AlphaFoldDB" id="A0A4V2T3N4"/>
<feature type="transmembrane region" description="Helical" evidence="1">
    <location>
        <begin position="112"/>
        <end position="134"/>
    </location>
</feature>
<dbReference type="InterPro" id="IPR020144">
    <property type="entry name" value="SpoVAB"/>
</dbReference>
<feature type="transmembrane region" description="Helical" evidence="1">
    <location>
        <begin position="72"/>
        <end position="100"/>
    </location>
</feature>
<dbReference type="Proteomes" id="UP000295504">
    <property type="component" value="Unassembled WGS sequence"/>
</dbReference>
<evidence type="ECO:0000313" key="2">
    <source>
        <dbReference type="EMBL" id="TCQ02124.1"/>
    </source>
</evidence>
<name>A0A4V2T3N4_9FIRM</name>
<protein>
    <submittedName>
        <fullName evidence="2">Stage V sporulation protein AB</fullName>
    </submittedName>
</protein>
<dbReference type="Pfam" id="PF13782">
    <property type="entry name" value="SpoVAB"/>
    <property type="match status" value="1"/>
</dbReference>
<keyword evidence="1" id="KW-1133">Transmembrane helix</keyword>
<feature type="transmembrane region" description="Helical" evidence="1">
    <location>
        <begin position="6"/>
        <end position="28"/>
    </location>
</feature>
<feature type="transmembrane region" description="Helical" evidence="1">
    <location>
        <begin position="49"/>
        <end position="66"/>
    </location>
</feature>
<evidence type="ECO:0000313" key="3">
    <source>
        <dbReference type="Proteomes" id="UP000295504"/>
    </source>
</evidence>
<keyword evidence="1" id="KW-0812">Transmembrane</keyword>
<accession>A0A4V2T3N4</accession>
<dbReference type="OrthoDB" id="9790504at2"/>
<keyword evidence="1" id="KW-0472">Membrane</keyword>
<comment type="caution">
    <text evidence="2">The sequence shown here is derived from an EMBL/GenBank/DDBJ whole genome shotgun (WGS) entry which is preliminary data.</text>
</comment>
<organism evidence="2 3">
    <name type="scientific">Serpentinicella alkaliphila</name>
    <dbReference type="NCBI Taxonomy" id="1734049"/>
    <lineage>
        <taxon>Bacteria</taxon>
        <taxon>Bacillati</taxon>
        <taxon>Bacillota</taxon>
        <taxon>Clostridia</taxon>
        <taxon>Peptostreptococcales</taxon>
        <taxon>Natronincolaceae</taxon>
        <taxon>Serpentinicella</taxon>
    </lineage>
</organism>
<dbReference type="EMBL" id="SLYC01000018">
    <property type="protein sequence ID" value="TCQ02124.1"/>
    <property type="molecule type" value="Genomic_DNA"/>
</dbReference>
<reference evidence="2 3" key="1">
    <citation type="submission" date="2019-03" db="EMBL/GenBank/DDBJ databases">
        <title>Genomic Encyclopedia of Type Strains, Phase IV (KMG-IV): sequencing the most valuable type-strain genomes for metagenomic binning, comparative biology and taxonomic classification.</title>
        <authorList>
            <person name="Goeker M."/>
        </authorList>
    </citation>
    <scope>NUCLEOTIDE SEQUENCE [LARGE SCALE GENOMIC DNA]</scope>
    <source>
        <strain evidence="2 3">DSM 100013</strain>
    </source>
</reference>
<sequence length="139" mass="15527">MQYILVPIIGLANGIIVGSGIVALITLLDIVPRLAQLTKTYRYIREYEYILIIGSTIAAFLSLTRLSLHLGFVLVVIIGFFNGFFIGMLASALAEVMNVIPVIVRRFKIDGYVIYILYSLVLGKVIGSLIHWIFLPKIR</sequence>
<evidence type="ECO:0000256" key="1">
    <source>
        <dbReference type="SAM" id="Phobius"/>
    </source>
</evidence>
<keyword evidence="3" id="KW-1185">Reference proteome</keyword>